<dbReference type="SUPFAM" id="SSF53098">
    <property type="entry name" value="Ribonuclease H-like"/>
    <property type="match status" value="1"/>
</dbReference>
<sequence>MSNTVRVIGIDPSLKNFGIVVADVNLDDPDLSFSVVSMNLIKSEENKATKKVVRKNSDDLRRAKSLHDGLKEACKGASFAICEVPVGSQSARAMVSYGICIGVLSSCPLPLIQVTPTEVKLAGTGIKTATKGEMIEAAMNAHPEAKWPMRKIKGVLEPLSSNEHLADATFAIKAGLDTDEFKSAIQMLKQLKNAQLN</sequence>
<organism evidence="1 2">
    <name type="scientific">Acinetobacter baumannii</name>
    <dbReference type="NCBI Taxonomy" id="470"/>
    <lineage>
        <taxon>Bacteria</taxon>
        <taxon>Pseudomonadati</taxon>
        <taxon>Pseudomonadota</taxon>
        <taxon>Gammaproteobacteria</taxon>
        <taxon>Moraxellales</taxon>
        <taxon>Moraxellaceae</taxon>
        <taxon>Acinetobacter</taxon>
        <taxon>Acinetobacter calcoaceticus/baumannii complex</taxon>
    </lineage>
</organism>
<name>A0AAP1FBB9_ACIBA</name>
<evidence type="ECO:0000313" key="1">
    <source>
        <dbReference type="EMBL" id="KQE03605.1"/>
    </source>
</evidence>
<dbReference type="AlphaFoldDB" id="A0AAP1FBB9"/>
<gene>
    <name evidence="1" type="ORF">APD33_13400</name>
</gene>
<dbReference type="GO" id="GO:0003676">
    <property type="term" value="F:nucleic acid binding"/>
    <property type="evidence" value="ECO:0007669"/>
    <property type="project" value="InterPro"/>
</dbReference>
<accession>A0AAP1FBB9</accession>
<dbReference type="RefSeq" id="WP_000072821.1">
    <property type="nucleotide sequence ID" value="NZ_CP026944.1"/>
</dbReference>
<dbReference type="Gene3D" id="3.30.420.10">
    <property type="entry name" value="Ribonuclease H-like superfamily/Ribonuclease H"/>
    <property type="match status" value="1"/>
</dbReference>
<proteinExistence type="predicted"/>
<dbReference type="Proteomes" id="UP000051449">
    <property type="component" value="Unassembled WGS sequence"/>
</dbReference>
<dbReference type="EMBL" id="LLGC01000179">
    <property type="protein sequence ID" value="KQE03605.1"/>
    <property type="molecule type" value="Genomic_DNA"/>
</dbReference>
<dbReference type="InterPro" id="IPR036397">
    <property type="entry name" value="RNaseH_sf"/>
</dbReference>
<dbReference type="InterPro" id="IPR012337">
    <property type="entry name" value="RNaseH-like_sf"/>
</dbReference>
<evidence type="ECO:0000313" key="2">
    <source>
        <dbReference type="Proteomes" id="UP000051449"/>
    </source>
</evidence>
<comment type="caution">
    <text evidence="1">The sequence shown here is derived from an EMBL/GenBank/DDBJ whole genome shotgun (WGS) entry which is preliminary data.</text>
</comment>
<reference evidence="1 2" key="1">
    <citation type="submission" date="2015-10" db="EMBL/GenBank/DDBJ databases">
        <title>The utility of whole genome sequencing in characterizing Acinetobacter epidemiology and analyzing hospital outbreaks.</title>
        <authorList>
            <person name="Ozer E.A."/>
            <person name="Fitzpatrick M.A."/>
            <person name="Hauser A.R."/>
        </authorList>
    </citation>
    <scope>NUCLEOTIDE SEQUENCE [LARGE SCALE GENOMIC DNA]</scope>
    <source>
        <strain evidence="1 2">ABBL072</strain>
    </source>
</reference>
<protein>
    <submittedName>
        <fullName evidence="1">Uncharacterized protein</fullName>
    </submittedName>
</protein>